<dbReference type="EMBL" id="JAPYYP010000041">
    <property type="protein sequence ID" value="MDA5110740.1"/>
    <property type="molecule type" value="Genomic_DNA"/>
</dbReference>
<sequence>MKTVEELERKMTEPSVDLIRAVSQLDGDLIILGVGGKMGPSLAMLAKNAIRAAGGNQRVIGVSRFSSGTLRSRLESAGIETIAADLLDDQQLQRLPKAENVIFMAGQKFGTTGREPYTWAMNAYLPGRVAEAFRHARIVSYSTGNVYPLMPLNRGGATEETPVSPVGEYAQSCLGRERIFSYFSAAYNIPMLHFRLNYAIDMRYGVLLEVAKAVRDRQPIDLGMGHVNVIWQGDANDMAIRSLALCETPPRVLNVTGPETVSVRWLAEQFAKRFAVDPVFVNQEQETALLSNAAEAHRLFGYPRVSLRQMIDWTAEWIEAGGEILNKATRFQERKGEF</sequence>
<dbReference type="InterPro" id="IPR036291">
    <property type="entry name" value="NAD(P)-bd_dom_sf"/>
</dbReference>
<dbReference type="AlphaFoldDB" id="A0A9X3TUV7"/>
<evidence type="ECO:0000313" key="2">
    <source>
        <dbReference type="EMBL" id="MDA5110740.1"/>
    </source>
</evidence>
<dbReference type="Proteomes" id="UP001151071">
    <property type="component" value="Unassembled WGS sequence"/>
</dbReference>
<accession>A0A9X3TUV7</accession>
<gene>
    <name evidence="2" type="ORF">O3V59_20570</name>
</gene>
<dbReference type="Gene3D" id="3.40.50.720">
    <property type="entry name" value="NAD(P)-binding Rossmann-like Domain"/>
    <property type="match status" value="1"/>
</dbReference>
<dbReference type="InterPro" id="IPR001509">
    <property type="entry name" value="Epimerase_deHydtase"/>
</dbReference>
<dbReference type="Pfam" id="PF01370">
    <property type="entry name" value="Epimerase"/>
    <property type="match status" value="1"/>
</dbReference>
<name>A0A9X3TUV7_9BACL</name>
<reference evidence="2" key="1">
    <citation type="submission" date="2022-12" db="EMBL/GenBank/DDBJ databases">
        <title>Draft genome sequence of the thermophilic strain Brevibacillus thermoruber HT42, isolated from Los Humeros, Puebla, Mexico, with biotechnological potential.</title>
        <authorList>
            <person name="Lara Sanchez J."/>
            <person name="Solis Palacios R."/>
            <person name="Bustos Baena A.S."/>
            <person name="Ruz Baez A.E."/>
            <person name="Espinosa Luna G."/>
            <person name="Oliart Ros R.M."/>
        </authorList>
    </citation>
    <scope>NUCLEOTIDE SEQUENCE</scope>
    <source>
        <strain evidence="2">HT42</strain>
    </source>
</reference>
<keyword evidence="3" id="KW-1185">Reference proteome</keyword>
<proteinExistence type="predicted"/>
<dbReference type="SUPFAM" id="SSF51735">
    <property type="entry name" value="NAD(P)-binding Rossmann-fold domains"/>
    <property type="match status" value="1"/>
</dbReference>
<feature type="domain" description="NAD-dependent epimerase/dehydratase" evidence="1">
    <location>
        <begin position="31"/>
        <end position="196"/>
    </location>
</feature>
<organism evidence="2 3">
    <name type="scientific">Brevibacillus thermoruber</name>
    <dbReference type="NCBI Taxonomy" id="33942"/>
    <lineage>
        <taxon>Bacteria</taxon>
        <taxon>Bacillati</taxon>
        <taxon>Bacillota</taxon>
        <taxon>Bacilli</taxon>
        <taxon>Bacillales</taxon>
        <taxon>Paenibacillaceae</taxon>
        <taxon>Brevibacillus</taxon>
    </lineage>
</organism>
<comment type="caution">
    <text evidence="2">The sequence shown here is derived from an EMBL/GenBank/DDBJ whole genome shotgun (WGS) entry which is preliminary data.</text>
</comment>
<dbReference type="RefSeq" id="WP_029097767.1">
    <property type="nucleotide sequence ID" value="NZ_JAPYYP010000041.1"/>
</dbReference>
<protein>
    <submittedName>
        <fullName evidence="2">NAD-dependent epimerase/dehydratase family protein</fullName>
    </submittedName>
</protein>
<evidence type="ECO:0000259" key="1">
    <source>
        <dbReference type="Pfam" id="PF01370"/>
    </source>
</evidence>
<evidence type="ECO:0000313" key="3">
    <source>
        <dbReference type="Proteomes" id="UP001151071"/>
    </source>
</evidence>